<reference evidence="1 2" key="1">
    <citation type="journal article" date="2018" name="Sci. Rep.">
        <title>Genomic signatures of local adaptation to the degree of environmental predictability in rotifers.</title>
        <authorList>
            <person name="Franch-Gras L."/>
            <person name="Hahn C."/>
            <person name="Garcia-Roger E.M."/>
            <person name="Carmona M.J."/>
            <person name="Serra M."/>
            <person name="Gomez A."/>
        </authorList>
    </citation>
    <scope>NUCLEOTIDE SEQUENCE [LARGE SCALE GENOMIC DNA]</scope>
    <source>
        <strain evidence="1">HYR1</strain>
    </source>
</reference>
<accession>A0A3M7PMZ6</accession>
<gene>
    <name evidence="1" type="ORF">BpHYR1_048991</name>
</gene>
<protein>
    <submittedName>
        <fullName evidence="1">Uncharacterized protein</fullName>
    </submittedName>
</protein>
<proteinExistence type="predicted"/>
<dbReference type="OrthoDB" id="6162903at2759"/>
<comment type="caution">
    <text evidence="1">The sequence shown here is derived from an EMBL/GenBank/DDBJ whole genome shotgun (WGS) entry which is preliminary data.</text>
</comment>
<name>A0A3M7PMZ6_BRAPC</name>
<feature type="non-terminal residue" evidence="1">
    <location>
        <position position="123"/>
    </location>
</feature>
<dbReference type="Proteomes" id="UP000276133">
    <property type="component" value="Unassembled WGS sequence"/>
</dbReference>
<dbReference type="EMBL" id="REGN01009901">
    <property type="protein sequence ID" value="RNA00135.1"/>
    <property type="molecule type" value="Genomic_DNA"/>
</dbReference>
<sequence>MSGAADAIPIVGHVKGAIHYACGDNEGYDQAELKLENPVLNSSYSLKHGTRKINNAKKTSTHLKHNKNLKFYALGCLNSGLNAFDGTEDVTVATINRKFFAYPNYTYETCLVMKNIQSGRDQK</sequence>
<keyword evidence="2" id="KW-1185">Reference proteome</keyword>
<evidence type="ECO:0000313" key="2">
    <source>
        <dbReference type="Proteomes" id="UP000276133"/>
    </source>
</evidence>
<evidence type="ECO:0000313" key="1">
    <source>
        <dbReference type="EMBL" id="RNA00135.1"/>
    </source>
</evidence>
<dbReference type="AlphaFoldDB" id="A0A3M7PMZ6"/>
<organism evidence="1 2">
    <name type="scientific">Brachionus plicatilis</name>
    <name type="common">Marine rotifer</name>
    <name type="synonym">Brachionus muelleri</name>
    <dbReference type="NCBI Taxonomy" id="10195"/>
    <lineage>
        <taxon>Eukaryota</taxon>
        <taxon>Metazoa</taxon>
        <taxon>Spiralia</taxon>
        <taxon>Gnathifera</taxon>
        <taxon>Rotifera</taxon>
        <taxon>Eurotatoria</taxon>
        <taxon>Monogononta</taxon>
        <taxon>Pseudotrocha</taxon>
        <taxon>Ploima</taxon>
        <taxon>Brachionidae</taxon>
        <taxon>Brachionus</taxon>
    </lineage>
</organism>